<dbReference type="SUPFAM" id="SSF57667">
    <property type="entry name" value="beta-beta-alpha zinc fingers"/>
    <property type="match status" value="1"/>
</dbReference>
<dbReference type="AlphaFoldDB" id="A0A8R2JMU2"/>
<evidence type="ECO:0000256" key="1">
    <source>
        <dbReference type="PROSITE-ProRule" id="PRU00042"/>
    </source>
</evidence>
<feature type="compositionally biased region" description="Basic residues" evidence="2">
    <location>
        <begin position="1"/>
        <end position="13"/>
    </location>
</feature>
<reference evidence="4" key="2">
    <citation type="submission" date="2022-06" db="UniProtKB">
        <authorList>
            <consortium name="EnsemblMetazoa"/>
        </authorList>
    </citation>
    <scope>IDENTIFICATION</scope>
</reference>
<protein>
    <recommendedName>
        <fullName evidence="3">C2H2-type domain-containing protein</fullName>
    </recommendedName>
</protein>
<dbReference type="InterPro" id="IPR036236">
    <property type="entry name" value="Znf_C2H2_sf"/>
</dbReference>
<evidence type="ECO:0000256" key="2">
    <source>
        <dbReference type="SAM" id="MobiDB-lite"/>
    </source>
</evidence>
<evidence type="ECO:0000259" key="3">
    <source>
        <dbReference type="PROSITE" id="PS50157"/>
    </source>
</evidence>
<reference evidence="5" key="1">
    <citation type="submission" date="2010-06" db="EMBL/GenBank/DDBJ databases">
        <authorList>
            <person name="Jiang H."/>
            <person name="Abraham K."/>
            <person name="Ali S."/>
            <person name="Alsbrooks S.L."/>
            <person name="Anim B.N."/>
            <person name="Anosike U.S."/>
            <person name="Attaway T."/>
            <person name="Bandaranaike D.P."/>
            <person name="Battles P.K."/>
            <person name="Bell S.N."/>
            <person name="Bell A.V."/>
            <person name="Beltran B."/>
            <person name="Bickham C."/>
            <person name="Bustamante Y."/>
            <person name="Caleb T."/>
            <person name="Canada A."/>
            <person name="Cardenas V."/>
            <person name="Carter K."/>
            <person name="Chacko J."/>
            <person name="Chandrabose M.N."/>
            <person name="Chavez D."/>
            <person name="Chavez A."/>
            <person name="Chen L."/>
            <person name="Chu H.-S."/>
            <person name="Claassen K.J."/>
            <person name="Cockrell R."/>
            <person name="Collins M."/>
            <person name="Cooper J.A."/>
            <person name="Cree A."/>
            <person name="Curry S.M."/>
            <person name="Da Y."/>
            <person name="Dao M.D."/>
            <person name="Das B."/>
            <person name="Davila M.-L."/>
            <person name="Davy-Carroll L."/>
            <person name="Denson S."/>
            <person name="Dinh H."/>
            <person name="Ebong V.E."/>
            <person name="Edwards J.R."/>
            <person name="Egan A."/>
            <person name="El-Daye J."/>
            <person name="Escobedo L."/>
            <person name="Fernandez S."/>
            <person name="Fernando P.R."/>
            <person name="Flagg N."/>
            <person name="Forbes L.D."/>
            <person name="Fowler R.G."/>
            <person name="Fu Q."/>
            <person name="Gabisi R.A."/>
            <person name="Ganer J."/>
            <person name="Garbino Pronczuk A."/>
            <person name="Garcia R.M."/>
            <person name="Garner T."/>
            <person name="Garrett T.E."/>
            <person name="Gonzalez D.A."/>
            <person name="Hamid H."/>
            <person name="Hawkins E.S."/>
            <person name="Hirani K."/>
            <person name="Hogues M.E."/>
            <person name="Hollins B."/>
            <person name="Hsiao C.-H."/>
            <person name="Jabil R."/>
            <person name="James M.L."/>
            <person name="Jhangiani S.N."/>
            <person name="Johnson B."/>
            <person name="Johnson Q."/>
            <person name="Joshi V."/>
            <person name="Kalu J.B."/>
            <person name="Kam C."/>
            <person name="Kashfia A."/>
            <person name="Keebler J."/>
            <person name="Kisamo H."/>
            <person name="Kovar C.L."/>
            <person name="Lago L.A."/>
            <person name="Lai C.-Y."/>
            <person name="Laidlaw J."/>
            <person name="Lara F."/>
            <person name="Le T.-K."/>
            <person name="Lee S.L."/>
            <person name="Legall F.H."/>
            <person name="Lemon S.J."/>
            <person name="Lewis L.R."/>
            <person name="Li B."/>
            <person name="Liu Y."/>
            <person name="Liu Y.-S."/>
            <person name="Lopez J."/>
            <person name="Lozado R.J."/>
            <person name="Lu J."/>
            <person name="Madu R.C."/>
            <person name="Maheshwari M."/>
            <person name="Maheshwari R."/>
            <person name="Malloy K."/>
            <person name="Martinez E."/>
            <person name="Mathew T."/>
            <person name="Mercado I.C."/>
            <person name="Mercado C."/>
            <person name="Meyer B."/>
            <person name="Montgomery K."/>
            <person name="Morgan M.B."/>
            <person name="Munidasa M."/>
            <person name="Nazareth L.V."/>
            <person name="Nelson J."/>
            <person name="Ng B.M."/>
            <person name="Nguyen N.B."/>
            <person name="Nguyen P.Q."/>
            <person name="Nguyen T."/>
            <person name="Obregon M."/>
            <person name="Okwuonu G.O."/>
            <person name="Onwere C.G."/>
            <person name="Orozco G."/>
            <person name="Parra A."/>
            <person name="Patel S."/>
            <person name="Patil S."/>
            <person name="Perez A."/>
            <person name="Perez Y."/>
            <person name="Pham C."/>
            <person name="Primus E.L."/>
            <person name="Pu L.-L."/>
            <person name="Puazo M."/>
            <person name="Qin X."/>
            <person name="Quiroz J.B."/>
            <person name="Reese J."/>
            <person name="Richards S."/>
            <person name="Rives C.M."/>
            <person name="Robberts R."/>
            <person name="Ruiz S.J."/>
            <person name="Ruiz M.J."/>
            <person name="Santibanez J."/>
            <person name="Schneider B.W."/>
            <person name="Sisson I."/>
            <person name="Smith M."/>
            <person name="Sodergren E."/>
            <person name="Song X.-Z."/>
            <person name="Song B.B."/>
            <person name="Summersgill H."/>
            <person name="Thelus R."/>
            <person name="Thornton R.D."/>
            <person name="Trejos Z.Y."/>
            <person name="Usmani K."/>
            <person name="Vattathil S."/>
            <person name="Villasana D."/>
            <person name="Walker D.L."/>
            <person name="Wang S."/>
            <person name="Wang K."/>
            <person name="White C.S."/>
            <person name="Williams A.C."/>
            <person name="Williamson J."/>
            <person name="Wilson K."/>
            <person name="Woghiren I.O."/>
            <person name="Woodworth J.R."/>
            <person name="Worley K.C."/>
            <person name="Wright R.A."/>
            <person name="Wu W."/>
            <person name="Young L."/>
            <person name="Zhang L."/>
            <person name="Zhang J."/>
            <person name="Zhu Y."/>
            <person name="Muzny D.M."/>
            <person name="Weinstock G."/>
            <person name="Gibbs R.A."/>
        </authorList>
    </citation>
    <scope>NUCLEOTIDE SEQUENCE [LARGE SCALE GENOMIC DNA]</scope>
    <source>
        <strain evidence="5">LSR1</strain>
    </source>
</reference>
<dbReference type="RefSeq" id="XP_029342206.1">
    <property type="nucleotide sequence ID" value="XM_029486346.1"/>
</dbReference>
<dbReference type="GO" id="GO:0008270">
    <property type="term" value="F:zinc ion binding"/>
    <property type="evidence" value="ECO:0007669"/>
    <property type="project" value="UniProtKB-KW"/>
</dbReference>
<sequence length="180" mass="20797">METAPRKRGRPRVVKMEKRSPEPEDLEAILQDIDDDAIDDYDYIPNGVDYEVIKNKKNINNNEDVYDFDVEKEDGPGIIKPEIVPEPDPQEHACNICPRTFKTLPGLKRHKTSHDRKPQEPTVLNDDSMKKELNNCDCCGEDLATAHTNGDFECYDCGNFFKLKVNMERHQLMVHCYDDI</sequence>
<feature type="domain" description="C2H2-type" evidence="3">
    <location>
        <begin position="152"/>
        <end position="180"/>
    </location>
</feature>
<name>A0A8R2JMU2_ACYPI</name>
<keyword evidence="1" id="KW-0863">Zinc-finger</keyword>
<feature type="domain" description="C2H2-type" evidence="3">
    <location>
        <begin position="92"/>
        <end position="119"/>
    </location>
</feature>
<dbReference type="OrthoDB" id="654211at2759"/>
<evidence type="ECO:0000313" key="4">
    <source>
        <dbReference type="EnsemblMetazoa" id="XP_029342206.1"/>
    </source>
</evidence>
<keyword evidence="1" id="KW-0862">Zinc</keyword>
<proteinExistence type="predicted"/>
<dbReference type="SMART" id="SM00355">
    <property type="entry name" value="ZnF_C2H2"/>
    <property type="match status" value="2"/>
</dbReference>
<dbReference type="GeneID" id="115033560"/>
<dbReference type="InterPro" id="IPR013087">
    <property type="entry name" value="Znf_C2H2_type"/>
</dbReference>
<dbReference type="EnsemblMetazoa" id="XM_029486346.1">
    <property type="protein sequence ID" value="XP_029342206.1"/>
    <property type="gene ID" value="LOC115033560"/>
</dbReference>
<dbReference type="KEGG" id="api:115033560"/>
<dbReference type="Pfam" id="PF00096">
    <property type="entry name" value="zf-C2H2"/>
    <property type="match status" value="2"/>
</dbReference>
<dbReference type="Gene3D" id="3.30.160.60">
    <property type="entry name" value="Classic Zinc Finger"/>
    <property type="match status" value="1"/>
</dbReference>
<keyword evidence="5" id="KW-1185">Reference proteome</keyword>
<keyword evidence="1" id="KW-0479">Metal-binding</keyword>
<dbReference type="Proteomes" id="UP000007819">
    <property type="component" value="Chromosome A1"/>
</dbReference>
<dbReference type="PROSITE" id="PS50157">
    <property type="entry name" value="ZINC_FINGER_C2H2_2"/>
    <property type="match status" value="2"/>
</dbReference>
<dbReference type="PROSITE" id="PS00028">
    <property type="entry name" value="ZINC_FINGER_C2H2_1"/>
    <property type="match status" value="2"/>
</dbReference>
<evidence type="ECO:0000313" key="5">
    <source>
        <dbReference type="Proteomes" id="UP000007819"/>
    </source>
</evidence>
<organism evidence="4 5">
    <name type="scientific">Acyrthosiphon pisum</name>
    <name type="common">Pea aphid</name>
    <dbReference type="NCBI Taxonomy" id="7029"/>
    <lineage>
        <taxon>Eukaryota</taxon>
        <taxon>Metazoa</taxon>
        <taxon>Ecdysozoa</taxon>
        <taxon>Arthropoda</taxon>
        <taxon>Hexapoda</taxon>
        <taxon>Insecta</taxon>
        <taxon>Pterygota</taxon>
        <taxon>Neoptera</taxon>
        <taxon>Paraneoptera</taxon>
        <taxon>Hemiptera</taxon>
        <taxon>Sternorrhyncha</taxon>
        <taxon>Aphidomorpha</taxon>
        <taxon>Aphidoidea</taxon>
        <taxon>Aphididae</taxon>
        <taxon>Macrosiphini</taxon>
        <taxon>Acyrthosiphon</taxon>
    </lineage>
</organism>
<feature type="region of interest" description="Disordered" evidence="2">
    <location>
        <begin position="1"/>
        <end position="23"/>
    </location>
</feature>
<accession>A0A8R2JMU2</accession>